<feature type="transmembrane region" description="Helical" evidence="8">
    <location>
        <begin position="251"/>
        <end position="280"/>
    </location>
</feature>
<dbReference type="GO" id="GO:0022857">
    <property type="term" value="F:transmembrane transporter activity"/>
    <property type="evidence" value="ECO:0007669"/>
    <property type="project" value="InterPro"/>
</dbReference>
<feature type="transmembrane region" description="Helical" evidence="8">
    <location>
        <begin position="321"/>
        <end position="342"/>
    </location>
</feature>
<dbReference type="PANTHER" id="PTHR30472">
    <property type="entry name" value="FERRIC ENTEROBACTIN TRANSPORT SYSTEM PERMEASE PROTEIN"/>
    <property type="match status" value="1"/>
</dbReference>
<keyword evidence="3" id="KW-0813">Transport</keyword>
<proteinExistence type="inferred from homology"/>
<gene>
    <name evidence="9" type="ORF">HMPREF9194_00704</name>
</gene>
<feature type="transmembrane region" description="Helical" evidence="8">
    <location>
        <begin position="100"/>
        <end position="119"/>
    </location>
</feature>
<name>S3KDU7_TREMA</name>
<keyword evidence="6 8" id="KW-1133">Transmembrane helix</keyword>
<dbReference type="STRING" id="1125699.HMPREF9194_00704"/>
<evidence type="ECO:0000313" key="10">
    <source>
        <dbReference type="Proteomes" id="UP000014541"/>
    </source>
</evidence>
<evidence type="ECO:0000256" key="4">
    <source>
        <dbReference type="ARBA" id="ARBA00022475"/>
    </source>
</evidence>
<evidence type="ECO:0000256" key="7">
    <source>
        <dbReference type="ARBA" id="ARBA00023136"/>
    </source>
</evidence>
<dbReference type="AlphaFoldDB" id="S3KDU7"/>
<evidence type="ECO:0000256" key="2">
    <source>
        <dbReference type="ARBA" id="ARBA00007935"/>
    </source>
</evidence>
<reference evidence="9 10" key="1">
    <citation type="submission" date="2013-04" db="EMBL/GenBank/DDBJ databases">
        <title>The Genome Sequence of Treponema maltophilum ATCC 51939.</title>
        <authorList>
            <consortium name="The Broad Institute Genomics Platform"/>
            <person name="Earl A."/>
            <person name="Ward D."/>
            <person name="Feldgarden M."/>
            <person name="Gevers D."/>
            <person name="Leonetti C."/>
            <person name="Blanton J.M."/>
            <person name="Dewhirst F.E."/>
            <person name="Izard J."/>
            <person name="Walker B."/>
            <person name="Young S."/>
            <person name="Zeng Q."/>
            <person name="Gargeya S."/>
            <person name="Fitzgerald M."/>
            <person name="Haas B."/>
            <person name="Abouelleil A."/>
            <person name="Allen A.W."/>
            <person name="Alvarado L."/>
            <person name="Arachchi H.M."/>
            <person name="Berlin A.M."/>
            <person name="Chapman S.B."/>
            <person name="Gainer-Dewar J."/>
            <person name="Goldberg J."/>
            <person name="Griggs A."/>
            <person name="Gujja S."/>
            <person name="Hansen M."/>
            <person name="Howarth C."/>
            <person name="Imamovic A."/>
            <person name="Ireland A."/>
            <person name="Larimer J."/>
            <person name="McCowan C."/>
            <person name="Murphy C."/>
            <person name="Pearson M."/>
            <person name="Poon T.W."/>
            <person name="Priest M."/>
            <person name="Roberts A."/>
            <person name="Saif S."/>
            <person name="Shea T."/>
            <person name="Sisk P."/>
            <person name="Sykes S."/>
            <person name="Wortman J."/>
            <person name="Nusbaum C."/>
            <person name="Birren B."/>
        </authorList>
    </citation>
    <scope>NUCLEOTIDE SEQUENCE [LARGE SCALE GENOMIC DNA]</scope>
    <source>
        <strain evidence="9 10">ATCC 51939</strain>
    </source>
</reference>
<accession>S3KDU7</accession>
<keyword evidence="5 8" id="KW-0812">Transmembrane</keyword>
<dbReference type="PANTHER" id="PTHR30472:SF25">
    <property type="entry name" value="ABC TRANSPORTER PERMEASE PROTEIN MJ0876-RELATED"/>
    <property type="match status" value="1"/>
</dbReference>
<dbReference type="InterPro" id="IPR000522">
    <property type="entry name" value="ABC_transptr_permease_BtuC"/>
</dbReference>
<dbReference type="RefSeq" id="WP_016524998.1">
    <property type="nucleotide sequence ID" value="NZ_KE332518.1"/>
</dbReference>
<evidence type="ECO:0000256" key="1">
    <source>
        <dbReference type="ARBA" id="ARBA00004651"/>
    </source>
</evidence>
<comment type="subcellular location">
    <subcellularLocation>
        <location evidence="1">Cell membrane</location>
        <topology evidence="1">Multi-pass membrane protein</topology>
    </subcellularLocation>
</comment>
<dbReference type="GO" id="GO:0005886">
    <property type="term" value="C:plasma membrane"/>
    <property type="evidence" value="ECO:0007669"/>
    <property type="project" value="UniProtKB-SubCell"/>
</dbReference>
<feature type="transmembrane region" description="Helical" evidence="8">
    <location>
        <begin position="163"/>
        <end position="182"/>
    </location>
</feature>
<feature type="transmembrane region" description="Helical" evidence="8">
    <location>
        <begin position="210"/>
        <end position="231"/>
    </location>
</feature>
<dbReference type="GO" id="GO:0033214">
    <property type="term" value="P:siderophore-iron import into cell"/>
    <property type="evidence" value="ECO:0007669"/>
    <property type="project" value="TreeGrafter"/>
</dbReference>
<evidence type="ECO:0000256" key="3">
    <source>
        <dbReference type="ARBA" id="ARBA00022448"/>
    </source>
</evidence>
<dbReference type="OrthoDB" id="9792889at2"/>
<feature type="transmembrane region" description="Helical" evidence="8">
    <location>
        <begin position="131"/>
        <end position="151"/>
    </location>
</feature>
<evidence type="ECO:0008006" key="11">
    <source>
        <dbReference type="Google" id="ProtNLM"/>
    </source>
</evidence>
<dbReference type="FunFam" id="1.10.3470.10:FF:000001">
    <property type="entry name" value="Vitamin B12 ABC transporter permease BtuC"/>
    <property type="match status" value="1"/>
</dbReference>
<dbReference type="InterPro" id="IPR037294">
    <property type="entry name" value="ABC_BtuC-like"/>
</dbReference>
<dbReference type="PATRIC" id="fig|1125699.3.peg.717"/>
<organism evidence="9 10">
    <name type="scientific">Treponema maltophilum ATCC 51939</name>
    <dbReference type="NCBI Taxonomy" id="1125699"/>
    <lineage>
        <taxon>Bacteria</taxon>
        <taxon>Pseudomonadati</taxon>
        <taxon>Spirochaetota</taxon>
        <taxon>Spirochaetia</taxon>
        <taxon>Spirochaetales</taxon>
        <taxon>Treponemataceae</taxon>
        <taxon>Treponema</taxon>
    </lineage>
</organism>
<keyword evidence="7 8" id="KW-0472">Membrane</keyword>
<evidence type="ECO:0000256" key="8">
    <source>
        <dbReference type="SAM" id="Phobius"/>
    </source>
</evidence>
<comment type="similarity">
    <text evidence="2">Belongs to the binding-protein-dependent transport system permease family. FecCD subfamily.</text>
</comment>
<dbReference type="eggNOG" id="COG0609">
    <property type="taxonomic scope" value="Bacteria"/>
</dbReference>
<feature type="transmembrane region" description="Helical" evidence="8">
    <location>
        <begin position="292"/>
        <end position="309"/>
    </location>
</feature>
<feature type="transmembrane region" description="Helical" evidence="8">
    <location>
        <begin position="14"/>
        <end position="32"/>
    </location>
</feature>
<evidence type="ECO:0000256" key="6">
    <source>
        <dbReference type="ARBA" id="ARBA00022989"/>
    </source>
</evidence>
<dbReference type="SUPFAM" id="SSF81345">
    <property type="entry name" value="ABC transporter involved in vitamin B12 uptake, BtuC"/>
    <property type="match status" value="1"/>
</dbReference>
<dbReference type="EMBL" id="ATFF01000006">
    <property type="protein sequence ID" value="EPF30387.1"/>
    <property type="molecule type" value="Genomic_DNA"/>
</dbReference>
<dbReference type="HOGENOM" id="CLU_013016_0_0_12"/>
<dbReference type="CDD" id="cd06550">
    <property type="entry name" value="TM_ABC_iron-siderophores_like"/>
    <property type="match status" value="1"/>
</dbReference>
<sequence length="348" mass="36329">MEKTYGAYTSVKKLFIIALALLTALIALFAIANGSSKLTILQVLASLCGRGTPKTDIIVLDIRLPRILTAIVAGAGLSAAGCVMQSILRNPLASSSTLGISQGAAFGAAAAIILFNAGAQKQSLDGIVFSNPYIISVCAFIGAMLSTVIILGLSKIKKTTPETMILCGVALSSLFAGGTALLQYFADDVKIAAVVFWTFGNLGSTSHKEILIMGGAVCLSLTYFFFNGWNYNALQNGESTAKGLGVDTDVVRLAGMAVCSFTASVIVSYVGIINFIGLIAPHLMRRIVGSDYRFLLPASAFAGAVLLLLSDTFARLAVQPVVLPIGAITSFLGAPLFIALIFKTGKRL</sequence>
<keyword evidence="10" id="KW-1185">Reference proteome</keyword>
<comment type="caution">
    <text evidence="9">The sequence shown here is derived from an EMBL/GenBank/DDBJ whole genome shotgun (WGS) entry which is preliminary data.</text>
</comment>
<evidence type="ECO:0000256" key="5">
    <source>
        <dbReference type="ARBA" id="ARBA00022692"/>
    </source>
</evidence>
<dbReference type="Gene3D" id="1.10.3470.10">
    <property type="entry name" value="ABC transporter involved in vitamin B12 uptake, BtuC"/>
    <property type="match status" value="1"/>
</dbReference>
<protein>
    <recommendedName>
        <fullName evidence="11">Iron ABC transporter permease</fullName>
    </recommendedName>
</protein>
<feature type="transmembrane region" description="Helical" evidence="8">
    <location>
        <begin position="67"/>
        <end position="88"/>
    </location>
</feature>
<dbReference type="Proteomes" id="UP000014541">
    <property type="component" value="Unassembled WGS sequence"/>
</dbReference>
<dbReference type="Pfam" id="PF01032">
    <property type="entry name" value="FecCD"/>
    <property type="match status" value="1"/>
</dbReference>
<evidence type="ECO:0000313" key="9">
    <source>
        <dbReference type="EMBL" id="EPF30387.1"/>
    </source>
</evidence>
<keyword evidence="4" id="KW-1003">Cell membrane</keyword>